<evidence type="ECO:0000256" key="10">
    <source>
        <dbReference type="ARBA" id="ARBA00047630"/>
    </source>
</evidence>
<evidence type="ECO:0000256" key="7">
    <source>
        <dbReference type="ARBA" id="ARBA00022679"/>
    </source>
</evidence>
<comment type="catalytic activity">
    <reaction evidence="11">
        <text>O-phospho-L-serine + 2-oxoglutarate = 3-phosphooxypyruvate + L-glutamate</text>
        <dbReference type="Rhea" id="RHEA:14329"/>
        <dbReference type="ChEBI" id="CHEBI:16810"/>
        <dbReference type="ChEBI" id="CHEBI:18110"/>
        <dbReference type="ChEBI" id="CHEBI:29985"/>
        <dbReference type="ChEBI" id="CHEBI:57524"/>
        <dbReference type="EC" id="2.6.1.52"/>
    </reaction>
</comment>
<dbReference type="AlphaFoldDB" id="A0AA39R395"/>
<accession>A0AA39R395</accession>
<evidence type="ECO:0000256" key="9">
    <source>
        <dbReference type="ARBA" id="ARBA00023299"/>
    </source>
</evidence>
<dbReference type="SUPFAM" id="SSF53383">
    <property type="entry name" value="PLP-dependent transferases"/>
    <property type="match status" value="1"/>
</dbReference>
<evidence type="ECO:0000256" key="11">
    <source>
        <dbReference type="ARBA" id="ARBA00049007"/>
    </source>
</evidence>
<evidence type="ECO:0000256" key="6">
    <source>
        <dbReference type="ARBA" id="ARBA00022605"/>
    </source>
</evidence>
<evidence type="ECO:0000256" key="5">
    <source>
        <dbReference type="ARBA" id="ARBA00022576"/>
    </source>
</evidence>
<dbReference type="PANTHER" id="PTHR43247:SF1">
    <property type="entry name" value="PHOSPHOSERINE AMINOTRANSFERASE"/>
    <property type="match status" value="1"/>
</dbReference>
<gene>
    <name evidence="13" type="ORF">JMJ35_004841</name>
</gene>
<comment type="catalytic activity">
    <reaction evidence="10">
        <text>4-(phosphooxy)-L-threonine + 2-oxoglutarate = (R)-3-hydroxy-2-oxo-4-phosphooxybutanoate + L-glutamate</text>
        <dbReference type="Rhea" id="RHEA:16573"/>
        <dbReference type="ChEBI" id="CHEBI:16810"/>
        <dbReference type="ChEBI" id="CHEBI:29985"/>
        <dbReference type="ChEBI" id="CHEBI:58452"/>
        <dbReference type="ChEBI" id="CHEBI:58538"/>
        <dbReference type="EC" id="2.6.1.52"/>
    </reaction>
</comment>
<evidence type="ECO:0000256" key="2">
    <source>
        <dbReference type="ARBA" id="ARBA00005099"/>
    </source>
</evidence>
<comment type="pathway">
    <text evidence="2">Amino-acid biosynthesis; L-serine biosynthesis; L-serine from 3-phospho-D-glycerate: step 2/3.</text>
</comment>
<keyword evidence="14" id="KW-1185">Reference proteome</keyword>
<evidence type="ECO:0000313" key="14">
    <source>
        <dbReference type="Proteomes" id="UP001166286"/>
    </source>
</evidence>
<dbReference type="InterPro" id="IPR000192">
    <property type="entry name" value="Aminotrans_V_dom"/>
</dbReference>
<dbReference type="PANTHER" id="PTHR43247">
    <property type="entry name" value="PHOSPHOSERINE AMINOTRANSFERASE"/>
    <property type="match status" value="1"/>
</dbReference>
<dbReference type="InterPro" id="IPR015422">
    <property type="entry name" value="PyrdxlP-dep_Trfase_small"/>
</dbReference>
<keyword evidence="9" id="KW-0718">Serine biosynthesis</keyword>
<dbReference type="InterPro" id="IPR015421">
    <property type="entry name" value="PyrdxlP-dep_Trfase_major"/>
</dbReference>
<evidence type="ECO:0000259" key="12">
    <source>
        <dbReference type="Pfam" id="PF00266"/>
    </source>
</evidence>
<evidence type="ECO:0000256" key="3">
    <source>
        <dbReference type="ARBA" id="ARBA00006904"/>
    </source>
</evidence>
<reference evidence="13" key="1">
    <citation type="submission" date="2023-03" db="EMBL/GenBank/DDBJ databases">
        <title>Complete genome of Cladonia borealis.</title>
        <authorList>
            <person name="Park H."/>
        </authorList>
    </citation>
    <scope>NUCLEOTIDE SEQUENCE</scope>
    <source>
        <strain evidence="13">ANT050790</strain>
    </source>
</reference>
<organism evidence="13 14">
    <name type="scientific">Cladonia borealis</name>
    <dbReference type="NCBI Taxonomy" id="184061"/>
    <lineage>
        <taxon>Eukaryota</taxon>
        <taxon>Fungi</taxon>
        <taxon>Dikarya</taxon>
        <taxon>Ascomycota</taxon>
        <taxon>Pezizomycotina</taxon>
        <taxon>Lecanoromycetes</taxon>
        <taxon>OSLEUM clade</taxon>
        <taxon>Lecanoromycetidae</taxon>
        <taxon>Lecanorales</taxon>
        <taxon>Lecanorineae</taxon>
        <taxon>Cladoniaceae</taxon>
        <taxon>Cladonia</taxon>
    </lineage>
</organism>
<keyword evidence="6" id="KW-0028">Amino-acid biosynthesis</keyword>
<dbReference type="EC" id="2.6.1.52" evidence="4"/>
<name>A0AA39R395_9LECA</name>
<feature type="domain" description="Aminotransferase class V" evidence="12">
    <location>
        <begin position="184"/>
        <end position="422"/>
    </location>
</feature>
<sequence>MPSREEIAYFGAGPSGLDNQIAVAASQAFLNYENSGLGLAEISHRSPEATKILADTKAALTQILEIPDNYEIILSHGGGSGQFSAIVFNMVAMWVEKRRRKAMEELDGDEGRVLERVMKEVRTQLRLDYILTGSWSLKASQEAAKLVEPLGKDIVNIVVDARKTSNKGKFDNIPEEGWNLTPNENYGNDESAFVYYCDNETVDGVEFPKFPPQLETKSDKERLIVADMSSNFLSRRVDVSKYAAIFGGAQKNIGITDITFVIIRKDILTTQPSNSFLHAVGIWSPPTILHYPTLSASSSLYNTMPIFSIWISLQITLLLLTTHHLSSPPLLGQEHLSHKKSSLVYTTLSAHPSIYNINVPHPACRSRMNICFRIKGGDEGAEKAFLKGAEERGLLGLKGHRSVGGVRVSCYNAVGVGKVERLCGWLGEFAEKEGRE</sequence>
<evidence type="ECO:0000313" key="13">
    <source>
        <dbReference type="EMBL" id="KAK0512824.1"/>
    </source>
</evidence>
<dbReference type="EMBL" id="JAFEKC020000009">
    <property type="protein sequence ID" value="KAK0512824.1"/>
    <property type="molecule type" value="Genomic_DNA"/>
</dbReference>
<dbReference type="HAMAP" id="MF_00160">
    <property type="entry name" value="SerC_aminotrans_5"/>
    <property type="match status" value="1"/>
</dbReference>
<comment type="caution">
    <text evidence="13">The sequence shown here is derived from an EMBL/GenBank/DDBJ whole genome shotgun (WGS) entry which is preliminary data.</text>
</comment>
<comment type="cofactor">
    <cofactor evidence="1">
        <name>pyridoxal 5'-phosphate</name>
        <dbReference type="ChEBI" id="CHEBI:597326"/>
    </cofactor>
</comment>
<keyword evidence="8" id="KW-0663">Pyridoxal phosphate</keyword>
<evidence type="ECO:0000256" key="4">
    <source>
        <dbReference type="ARBA" id="ARBA00013030"/>
    </source>
</evidence>
<feature type="domain" description="Aminotransferase class V" evidence="12">
    <location>
        <begin position="9"/>
        <end position="97"/>
    </location>
</feature>
<dbReference type="GO" id="GO:0004648">
    <property type="term" value="F:O-phospho-L-serine:2-oxoglutarate aminotransferase activity"/>
    <property type="evidence" value="ECO:0007669"/>
    <property type="project" value="UniProtKB-EC"/>
</dbReference>
<dbReference type="InterPro" id="IPR022278">
    <property type="entry name" value="Pser_aminoTfrase"/>
</dbReference>
<keyword evidence="5" id="KW-0032">Aminotransferase</keyword>
<comment type="similarity">
    <text evidence="3">Belongs to the class-V pyridoxal-phosphate-dependent aminotransferase family. SerC subfamily.</text>
</comment>
<dbReference type="Proteomes" id="UP001166286">
    <property type="component" value="Unassembled WGS sequence"/>
</dbReference>
<proteinExistence type="inferred from homology"/>
<dbReference type="Gene3D" id="3.90.1150.10">
    <property type="entry name" value="Aspartate Aminotransferase, domain 1"/>
    <property type="match status" value="1"/>
</dbReference>
<evidence type="ECO:0000256" key="1">
    <source>
        <dbReference type="ARBA" id="ARBA00001933"/>
    </source>
</evidence>
<protein>
    <recommendedName>
        <fullName evidence="4">phosphoserine transaminase</fullName>
        <ecNumber evidence="4">2.6.1.52</ecNumber>
    </recommendedName>
</protein>
<dbReference type="InterPro" id="IPR015424">
    <property type="entry name" value="PyrdxlP-dep_Trfase"/>
</dbReference>
<dbReference type="NCBIfam" id="NF003764">
    <property type="entry name" value="PRK05355.1"/>
    <property type="match status" value="1"/>
</dbReference>
<dbReference type="GO" id="GO:0006564">
    <property type="term" value="P:L-serine biosynthetic process"/>
    <property type="evidence" value="ECO:0007669"/>
    <property type="project" value="UniProtKB-KW"/>
</dbReference>
<evidence type="ECO:0000256" key="8">
    <source>
        <dbReference type="ARBA" id="ARBA00022898"/>
    </source>
</evidence>
<dbReference type="Gene3D" id="3.40.640.10">
    <property type="entry name" value="Type I PLP-dependent aspartate aminotransferase-like (Major domain)"/>
    <property type="match status" value="1"/>
</dbReference>
<dbReference type="GO" id="GO:0030170">
    <property type="term" value="F:pyridoxal phosphate binding"/>
    <property type="evidence" value="ECO:0007669"/>
    <property type="project" value="TreeGrafter"/>
</dbReference>
<dbReference type="GO" id="GO:0005737">
    <property type="term" value="C:cytoplasm"/>
    <property type="evidence" value="ECO:0007669"/>
    <property type="project" value="TreeGrafter"/>
</dbReference>
<dbReference type="FunFam" id="3.90.1150.10:FF:000006">
    <property type="entry name" value="Phosphoserine aminotransferase"/>
    <property type="match status" value="1"/>
</dbReference>
<dbReference type="Pfam" id="PF00266">
    <property type="entry name" value="Aminotran_5"/>
    <property type="match status" value="2"/>
</dbReference>
<keyword evidence="7" id="KW-0808">Transferase</keyword>